<evidence type="ECO:0000313" key="2">
    <source>
        <dbReference type="EMBL" id="QDU22258.1"/>
    </source>
</evidence>
<keyword evidence="1" id="KW-1133">Transmembrane helix</keyword>
<dbReference type="Proteomes" id="UP000319576">
    <property type="component" value="Chromosome"/>
</dbReference>
<dbReference type="RefSeq" id="WP_145241847.1">
    <property type="nucleotide sequence ID" value="NZ_CP036273.1"/>
</dbReference>
<proteinExistence type="predicted"/>
<dbReference type="KEGG" id="uli:ETAA1_42350"/>
<feature type="transmembrane region" description="Helical" evidence="1">
    <location>
        <begin position="35"/>
        <end position="52"/>
    </location>
</feature>
<protein>
    <submittedName>
        <fullName evidence="2">Uncharacterized protein</fullName>
    </submittedName>
</protein>
<sequence>MIAAVFQVHPRPPRPVGPRTTARERVERLVAVTHYLLRALTFAALAILTWLVTSRRGRYVLCAVAVVGCFRGYSAYRESVLAAERERLVLAVEAFRTAHGRYPVSLEEAGIAPNQTLLSFNVRYGSEPASRGPWLELEQDSFISPREWEYDFRRSVWHDY</sequence>
<organism evidence="2 3">
    <name type="scientific">Urbifossiella limnaea</name>
    <dbReference type="NCBI Taxonomy" id="2528023"/>
    <lineage>
        <taxon>Bacteria</taxon>
        <taxon>Pseudomonadati</taxon>
        <taxon>Planctomycetota</taxon>
        <taxon>Planctomycetia</taxon>
        <taxon>Gemmatales</taxon>
        <taxon>Gemmataceae</taxon>
        <taxon>Urbifossiella</taxon>
    </lineage>
</organism>
<evidence type="ECO:0000313" key="3">
    <source>
        <dbReference type="Proteomes" id="UP000319576"/>
    </source>
</evidence>
<name>A0A517XXL5_9BACT</name>
<accession>A0A517XXL5</accession>
<dbReference type="AlphaFoldDB" id="A0A517XXL5"/>
<keyword evidence="1" id="KW-0472">Membrane</keyword>
<gene>
    <name evidence="2" type="ORF">ETAA1_42350</name>
</gene>
<evidence type="ECO:0000256" key="1">
    <source>
        <dbReference type="SAM" id="Phobius"/>
    </source>
</evidence>
<dbReference type="EMBL" id="CP036273">
    <property type="protein sequence ID" value="QDU22258.1"/>
    <property type="molecule type" value="Genomic_DNA"/>
</dbReference>
<reference evidence="2 3" key="1">
    <citation type="submission" date="2019-02" db="EMBL/GenBank/DDBJ databases">
        <title>Deep-cultivation of Planctomycetes and their phenomic and genomic characterization uncovers novel biology.</title>
        <authorList>
            <person name="Wiegand S."/>
            <person name="Jogler M."/>
            <person name="Boedeker C."/>
            <person name="Pinto D."/>
            <person name="Vollmers J."/>
            <person name="Rivas-Marin E."/>
            <person name="Kohn T."/>
            <person name="Peeters S.H."/>
            <person name="Heuer A."/>
            <person name="Rast P."/>
            <person name="Oberbeckmann S."/>
            <person name="Bunk B."/>
            <person name="Jeske O."/>
            <person name="Meyerdierks A."/>
            <person name="Storesund J.E."/>
            <person name="Kallscheuer N."/>
            <person name="Luecker S."/>
            <person name="Lage O.M."/>
            <person name="Pohl T."/>
            <person name="Merkel B.J."/>
            <person name="Hornburger P."/>
            <person name="Mueller R.-W."/>
            <person name="Bruemmer F."/>
            <person name="Labrenz M."/>
            <person name="Spormann A.M."/>
            <person name="Op den Camp H."/>
            <person name="Overmann J."/>
            <person name="Amann R."/>
            <person name="Jetten M.S.M."/>
            <person name="Mascher T."/>
            <person name="Medema M.H."/>
            <person name="Devos D.P."/>
            <person name="Kaster A.-K."/>
            <person name="Ovreas L."/>
            <person name="Rohde M."/>
            <person name="Galperin M.Y."/>
            <person name="Jogler C."/>
        </authorList>
    </citation>
    <scope>NUCLEOTIDE SEQUENCE [LARGE SCALE GENOMIC DNA]</scope>
    <source>
        <strain evidence="2 3">ETA_A1</strain>
    </source>
</reference>
<keyword evidence="1" id="KW-0812">Transmembrane</keyword>
<keyword evidence="3" id="KW-1185">Reference proteome</keyword>